<feature type="compositionally biased region" description="Low complexity" evidence="2">
    <location>
        <begin position="678"/>
        <end position="695"/>
    </location>
</feature>
<protein>
    <submittedName>
        <fullName evidence="4">Cyclic nucleotide-binding protein</fullName>
    </submittedName>
</protein>
<dbReference type="Gene3D" id="2.60.120.10">
    <property type="entry name" value="Jelly Rolls"/>
    <property type="match status" value="2"/>
</dbReference>
<organism evidence="4 5">
    <name type="scientific">Pseudocohnilembus persalinus</name>
    <name type="common">Ciliate</name>
    <dbReference type="NCBI Taxonomy" id="266149"/>
    <lineage>
        <taxon>Eukaryota</taxon>
        <taxon>Sar</taxon>
        <taxon>Alveolata</taxon>
        <taxon>Ciliophora</taxon>
        <taxon>Intramacronucleata</taxon>
        <taxon>Oligohymenophorea</taxon>
        <taxon>Scuticociliatia</taxon>
        <taxon>Philasterida</taxon>
        <taxon>Pseudocohnilembidae</taxon>
        <taxon>Pseudocohnilembus</taxon>
    </lineage>
</organism>
<keyword evidence="1" id="KW-0175">Coiled coil</keyword>
<comment type="caution">
    <text evidence="4">The sequence shown here is derived from an EMBL/GenBank/DDBJ whole genome shotgun (WGS) entry which is preliminary data.</text>
</comment>
<evidence type="ECO:0000256" key="1">
    <source>
        <dbReference type="SAM" id="Coils"/>
    </source>
</evidence>
<evidence type="ECO:0000313" key="5">
    <source>
        <dbReference type="Proteomes" id="UP000054937"/>
    </source>
</evidence>
<feature type="region of interest" description="Disordered" evidence="2">
    <location>
        <begin position="815"/>
        <end position="834"/>
    </location>
</feature>
<feature type="compositionally biased region" description="Basic and acidic residues" evidence="2">
    <location>
        <begin position="12"/>
        <end position="26"/>
    </location>
</feature>
<feature type="compositionally biased region" description="Low complexity" evidence="2">
    <location>
        <begin position="875"/>
        <end position="896"/>
    </location>
</feature>
<feature type="region of interest" description="Disordered" evidence="2">
    <location>
        <begin position="662"/>
        <end position="695"/>
    </location>
</feature>
<accession>A0A0V0QTP4</accession>
<dbReference type="SUPFAM" id="SSF51206">
    <property type="entry name" value="cAMP-binding domain-like"/>
    <property type="match status" value="2"/>
</dbReference>
<feature type="region of interest" description="Disordered" evidence="2">
    <location>
        <begin position="1175"/>
        <end position="1223"/>
    </location>
</feature>
<feature type="region of interest" description="Disordered" evidence="2">
    <location>
        <begin position="1104"/>
        <end position="1128"/>
    </location>
</feature>
<feature type="compositionally biased region" description="Low complexity" evidence="2">
    <location>
        <begin position="1349"/>
        <end position="1373"/>
    </location>
</feature>
<dbReference type="InParanoid" id="A0A0V0QTP4"/>
<dbReference type="InterPro" id="IPR014710">
    <property type="entry name" value="RmlC-like_jellyroll"/>
</dbReference>
<evidence type="ECO:0000256" key="2">
    <source>
        <dbReference type="SAM" id="MobiDB-lite"/>
    </source>
</evidence>
<dbReference type="Proteomes" id="UP000054937">
    <property type="component" value="Unassembled WGS sequence"/>
</dbReference>
<feature type="region of interest" description="Disordered" evidence="2">
    <location>
        <begin position="1423"/>
        <end position="1451"/>
    </location>
</feature>
<dbReference type="PROSITE" id="PS50042">
    <property type="entry name" value="CNMP_BINDING_3"/>
    <property type="match status" value="1"/>
</dbReference>
<feature type="region of interest" description="Disordered" evidence="2">
    <location>
        <begin position="1"/>
        <end position="26"/>
    </location>
</feature>
<feature type="compositionally biased region" description="Low complexity" evidence="2">
    <location>
        <begin position="745"/>
        <end position="755"/>
    </location>
</feature>
<feature type="compositionally biased region" description="Low complexity" evidence="2">
    <location>
        <begin position="1423"/>
        <end position="1442"/>
    </location>
</feature>
<evidence type="ECO:0000259" key="3">
    <source>
        <dbReference type="PROSITE" id="PS50042"/>
    </source>
</evidence>
<dbReference type="InterPro" id="IPR000595">
    <property type="entry name" value="cNMP-bd_dom"/>
</dbReference>
<feature type="region of interest" description="Disordered" evidence="2">
    <location>
        <begin position="869"/>
        <end position="900"/>
    </location>
</feature>
<dbReference type="Pfam" id="PF00027">
    <property type="entry name" value="cNMP_binding"/>
    <property type="match status" value="1"/>
</dbReference>
<feature type="compositionally biased region" description="Low complexity" evidence="2">
    <location>
        <begin position="662"/>
        <end position="671"/>
    </location>
</feature>
<name>A0A0V0QTP4_PSEPJ</name>
<feature type="region of interest" description="Disordered" evidence="2">
    <location>
        <begin position="745"/>
        <end position="767"/>
    </location>
</feature>
<reference evidence="4 5" key="1">
    <citation type="journal article" date="2015" name="Sci. Rep.">
        <title>Genome of the facultative scuticociliatosis pathogen Pseudocohnilembus persalinus provides insight into its virulence through horizontal gene transfer.</title>
        <authorList>
            <person name="Xiong J."/>
            <person name="Wang G."/>
            <person name="Cheng J."/>
            <person name="Tian M."/>
            <person name="Pan X."/>
            <person name="Warren A."/>
            <person name="Jiang C."/>
            <person name="Yuan D."/>
            <person name="Miao W."/>
        </authorList>
    </citation>
    <scope>NUCLEOTIDE SEQUENCE [LARGE SCALE GENOMIC DNA]</scope>
    <source>
        <strain evidence="4">36N120E</strain>
    </source>
</reference>
<feature type="region of interest" description="Disordered" evidence="2">
    <location>
        <begin position="1349"/>
        <end position="1377"/>
    </location>
</feature>
<dbReference type="InterPro" id="IPR018490">
    <property type="entry name" value="cNMP-bd_dom_sf"/>
</dbReference>
<proteinExistence type="predicted"/>
<feature type="compositionally biased region" description="Low complexity" evidence="2">
    <location>
        <begin position="1104"/>
        <end position="1124"/>
    </location>
</feature>
<dbReference type="CDD" id="cd00038">
    <property type="entry name" value="CAP_ED"/>
    <property type="match status" value="1"/>
</dbReference>
<keyword evidence="5" id="KW-1185">Reference proteome</keyword>
<sequence>MRKGRNLLQLQKVEENKDQESKEESEIKFIEKNEQVSEELLEKLKAENQVKWLKNKENRANLKQLIFEQMEELEFFMRIPQNEEEQEKQKEEILDHLKLVQFEKGEVIYGQGDLVNSVYILLKGTVMVMEKQQNQMQFQVTNSLFKGAFLGITQLGDKNPVNKIYKASNQIMALKFELETYKKCFRFQYEKYTYSLDLLKFYFKNSNLDILKQLALRSNEIELKRGEILYNQEENVDFIYFVREGNFSLQQNVMVEGEIDQNQNQNEIKNQNQNENQNQNKNENKNKSQNEIENQEQLYGQKKSRFSQFQIEQLQQNDVFGIEDLVSKIFSFRDLEKQENLEDDREILELFSEPVFHDFEAVCSSQKAKAILISLNQIEQFQNFDSFFKLDFQNLAKKRLLFVDIKLEKVFQSVRQQQQLQEQKMGGQRLSSRKRQSSCKKYFDQVEQIQEVTEVETEAEQQEGQESERRIQEQFDNLDQDLEEFSLENQEENQKKYQQSSKGNQQQNKQLEKENFQSNKQQNLDGNQNESKENQNDEILDSVQIQKINLASFCSYEESPSHIQQKSLTQFENFSNQNKEDLDSINVNKGGENQFYGKKQSLSAKNSDYKPLILSSTSPVNKFGEIVRKNSLTQGQQKQSQQQQQLTKFEKIRQMSQLQIQNGNNKGKNSSGNGGNQGQDLQIEPQQKQQFQQQQFQKQQQFQQQQLQQQQQQQFKGNFSSKYFVVGNSPYRKPKQLNKLAQQVAKQQQEQVQKQGSLDQGQSYSDQHMQNQLNRKLNQDFSSQVEILEEIKNGNQQNENGKILEFQQNQIEYKSLDNSGRNRSVVNENQNQSKNKIVMQSEENNDNGYNSPSQNQLIKLIQVKSEQDFKEKEINQQNQNSNQNQNQNLKNSQQNQGKYIQNKQSSSNFLVDVPVVKVQKSQLQNEQSSDESSISPMLRQNLDRNSSQNQIKNRSINNLSQNLDEQQQLLQQQQINQKSKNQARKLQILIEKQDQKIQIQSQSQQYYGQNLGRFKTEITSKQEQQKHDFMKKRLQKKFSLQLQNTSNNQSSNYGLMKQYGKFQEKQSQFIQSLVSPLKLRNGPIQQQKLQQQQIQQKQLINKQTEGGNFNKNNNNNFNNNGQQKKNIHRDQINFGSNKSLREKMIKGNQSLNVSGGFRSGSSLSLSQDVSQLQKKVKKVQQGQNQQVQNQSQVLSKKSSGQNSSKKIQVQNGNNNNDNNNNQSNKIINIQKQPKKRLESAEGVRSQTAKILEKRNSYQMQRGTQIISLDLSQNFQGKNLKEIKKENRDLIIQKQFNKFKNKYMENKRGSRDILGREDFNGYGNSVQYCKSVQNMSESSFNNGVNNNNMNLLTQNNNSNNQNSQYKQQQQKQQQATVKMGSMGQILPQNQKMERNGSFSYSVIDIQKEVREKMKKDLLAKLGYKQQQKQQQKQQVQNGNQNGNLIKNSENLKTSNGQYYKSISMKQF</sequence>
<evidence type="ECO:0000313" key="4">
    <source>
        <dbReference type="EMBL" id="KRX05574.1"/>
    </source>
</evidence>
<feature type="region of interest" description="Disordered" evidence="2">
    <location>
        <begin position="488"/>
        <end position="513"/>
    </location>
</feature>
<feature type="compositionally biased region" description="Low complexity" evidence="2">
    <location>
        <begin position="496"/>
        <end position="509"/>
    </location>
</feature>
<feature type="coiled-coil region" evidence="1">
    <location>
        <begin position="949"/>
        <end position="996"/>
    </location>
</feature>
<dbReference type="EMBL" id="LDAU01000106">
    <property type="protein sequence ID" value="KRX05574.1"/>
    <property type="molecule type" value="Genomic_DNA"/>
</dbReference>
<feature type="domain" description="Cyclic nucleotide-binding" evidence="3">
    <location>
        <begin position="86"/>
        <end position="183"/>
    </location>
</feature>
<gene>
    <name evidence="4" type="ORF">PPERSA_12752</name>
</gene>
<feature type="coiled-coil region" evidence="1">
    <location>
        <begin position="262"/>
        <end position="305"/>
    </location>
</feature>
<feature type="compositionally biased region" description="Polar residues" evidence="2">
    <location>
        <begin position="756"/>
        <end position="767"/>
    </location>
</feature>